<dbReference type="Proteomes" id="UP000030686">
    <property type="component" value="Unassembled WGS sequence"/>
</dbReference>
<accession>W6QIS8</accession>
<organism evidence="2 3">
    <name type="scientific">Penicillium roqueforti (strain FM164)</name>
    <dbReference type="NCBI Taxonomy" id="1365484"/>
    <lineage>
        <taxon>Eukaryota</taxon>
        <taxon>Fungi</taxon>
        <taxon>Dikarya</taxon>
        <taxon>Ascomycota</taxon>
        <taxon>Pezizomycotina</taxon>
        <taxon>Eurotiomycetes</taxon>
        <taxon>Eurotiomycetidae</taxon>
        <taxon>Eurotiales</taxon>
        <taxon>Aspergillaceae</taxon>
        <taxon>Penicillium</taxon>
    </lineage>
</organism>
<dbReference type="AlphaFoldDB" id="W6QIS8"/>
<dbReference type="EMBL" id="HG792018">
    <property type="protein sequence ID" value="CDM35906.1"/>
    <property type="molecule type" value="Genomic_DNA"/>
</dbReference>
<protein>
    <recommendedName>
        <fullName evidence="4">NAD(P)-binding domain</fullName>
    </recommendedName>
</protein>
<dbReference type="OMA" id="HIAGCTQ"/>
<evidence type="ECO:0008006" key="4">
    <source>
        <dbReference type="Google" id="ProtNLM"/>
    </source>
</evidence>
<keyword evidence="3" id="KW-1185">Reference proteome</keyword>
<keyword evidence="1" id="KW-1133">Transmembrane helix</keyword>
<gene>
    <name evidence="2" type="ORF">PROQFM164_S04g000787</name>
</gene>
<evidence type="ECO:0000256" key="1">
    <source>
        <dbReference type="SAM" id="Phobius"/>
    </source>
</evidence>
<evidence type="ECO:0000313" key="3">
    <source>
        <dbReference type="Proteomes" id="UP000030686"/>
    </source>
</evidence>
<sequence>MSIKSAKALALSGTMSRVFWHILRVCLSLSLLFVDNIILAAAVLIAYLRPATRRSKNFSPKTVLITGIGTAHGLTLARSWALEGHRVVGADITDLDLPVRSGGSMSKALVAFYRIPKDHYMSRVADIIHRENVDIWIPCSPKASPVEDAMVRQLIEGYTSCTCITFDVTCAIRFGHPDSFRQYLIEKGLPVLEHHRVQSRDSVHKILHRSPSKAYHISRASPSASEKAILLPSTTLSKTYSAISEIQISKDQPWILQQQSRLGELFADLLIVRGHVQAIRVRFSDSGPFTWGTSRLDKALAASIHSLMQKLVTKGDVRLTGHLCVRLMVDEEFEAHSVRHAIYIAGCTLGARPVDHPLYNVPCPVSGYLSVLPSNRVDTSNVTATLSSTDSAPAFARAAIIPATFMKFPVFRMALTALEVAEVEIVQLLFWKDPLFSILDPVPWWWHVHVYQPLREIWVLIKRTREAGLTDLA</sequence>
<dbReference type="InterPro" id="IPR036291">
    <property type="entry name" value="NAD(P)-bd_dom_sf"/>
</dbReference>
<proteinExistence type="predicted"/>
<reference evidence="2" key="1">
    <citation type="journal article" date="2014" name="Nat. Commun.">
        <title>Multiple recent horizontal transfers of a large genomic region in cheese making fungi.</title>
        <authorList>
            <person name="Cheeseman K."/>
            <person name="Ropars J."/>
            <person name="Renault P."/>
            <person name="Dupont J."/>
            <person name="Gouzy J."/>
            <person name="Branca A."/>
            <person name="Abraham A.L."/>
            <person name="Ceppi M."/>
            <person name="Conseiller E."/>
            <person name="Debuchy R."/>
            <person name="Malagnac F."/>
            <person name="Goarin A."/>
            <person name="Silar P."/>
            <person name="Lacoste S."/>
            <person name="Sallet E."/>
            <person name="Bensimon A."/>
            <person name="Giraud T."/>
            <person name="Brygoo Y."/>
        </authorList>
    </citation>
    <scope>NUCLEOTIDE SEQUENCE [LARGE SCALE GENOMIC DNA]</scope>
    <source>
        <strain evidence="2">FM164</strain>
    </source>
</reference>
<evidence type="ECO:0000313" key="2">
    <source>
        <dbReference type="EMBL" id="CDM35906.1"/>
    </source>
</evidence>
<dbReference type="SUPFAM" id="SSF51735">
    <property type="entry name" value="NAD(P)-binding Rossmann-fold domains"/>
    <property type="match status" value="1"/>
</dbReference>
<name>W6QIS8_PENRF</name>
<keyword evidence="1" id="KW-0472">Membrane</keyword>
<keyword evidence="1" id="KW-0812">Transmembrane</keyword>
<feature type="transmembrane region" description="Helical" evidence="1">
    <location>
        <begin position="21"/>
        <end position="48"/>
    </location>
</feature>
<dbReference type="OrthoDB" id="186626at2759"/>
<dbReference type="Gene3D" id="3.40.50.20">
    <property type="match status" value="1"/>
</dbReference>